<sequence length="83" mass="8704">MRSIAGHGLVTTWKPPEPSGTDSPASRRPRILHTLADPELAGRLAFAQMDQHEHGLLNGIEPTPDVSGGPAVAAVRPATYLSG</sequence>
<dbReference type="RefSeq" id="WP_204026082.1">
    <property type="nucleotide sequence ID" value="NZ_BOOW01000019.1"/>
</dbReference>
<proteinExistence type="predicted"/>
<comment type="caution">
    <text evidence="2">The sequence shown here is derived from an EMBL/GenBank/DDBJ whole genome shotgun (WGS) entry which is preliminary data.</text>
</comment>
<organism evidence="2 3">
    <name type="scientific">Sinosporangium siamense</name>
    <dbReference type="NCBI Taxonomy" id="1367973"/>
    <lineage>
        <taxon>Bacteria</taxon>
        <taxon>Bacillati</taxon>
        <taxon>Actinomycetota</taxon>
        <taxon>Actinomycetes</taxon>
        <taxon>Streptosporangiales</taxon>
        <taxon>Streptosporangiaceae</taxon>
        <taxon>Sinosporangium</taxon>
    </lineage>
</organism>
<keyword evidence="3" id="KW-1185">Reference proteome</keyword>
<dbReference type="EMBL" id="BOOW01000019">
    <property type="protein sequence ID" value="GII92920.1"/>
    <property type="molecule type" value="Genomic_DNA"/>
</dbReference>
<evidence type="ECO:0000313" key="2">
    <source>
        <dbReference type="EMBL" id="GII92920.1"/>
    </source>
</evidence>
<protein>
    <submittedName>
        <fullName evidence="2">Uncharacterized protein</fullName>
    </submittedName>
</protein>
<reference evidence="2" key="1">
    <citation type="submission" date="2021-01" db="EMBL/GenBank/DDBJ databases">
        <title>Whole genome shotgun sequence of Sinosporangium siamense NBRC 109515.</title>
        <authorList>
            <person name="Komaki H."/>
            <person name="Tamura T."/>
        </authorList>
    </citation>
    <scope>NUCLEOTIDE SEQUENCE</scope>
    <source>
        <strain evidence="2">NBRC 109515</strain>
    </source>
</reference>
<feature type="region of interest" description="Disordered" evidence="1">
    <location>
        <begin position="1"/>
        <end position="29"/>
    </location>
</feature>
<name>A0A919RFF7_9ACTN</name>
<dbReference type="AlphaFoldDB" id="A0A919RFF7"/>
<evidence type="ECO:0000256" key="1">
    <source>
        <dbReference type="SAM" id="MobiDB-lite"/>
    </source>
</evidence>
<evidence type="ECO:0000313" key="3">
    <source>
        <dbReference type="Proteomes" id="UP000606172"/>
    </source>
</evidence>
<gene>
    <name evidence="2" type="ORF">Ssi02_31510</name>
</gene>
<dbReference type="Proteomes" id="UP000606172">
    <property type="component" value="Unassembled WGS sequence"/>
</dbReference>
<accession>A0A919RFF7</accession>